<dbReference type="CDD" id="cd00009">
    <property type="entry name" value="AAA"/>
    <property type="match status" value="1"/>
</dbReference>
<gene>
    <name evidence="9" type="primary">atoC</name>
    <name evidence="9" type="ORF">NITMOv2_3235</name>
</gene>
<dbReference type="PROSITE" id="PS50110">
    <property type="entry name" value="RESPONSE_REGULATORY"/>
    <property type="match status" value="1"/>
</dbReference>
<dbReference type="PANTHER" id="PTHR32071">
    <property type="entry name" value="TRANSCRIPTIONAL REGULATORY PROTEIN"/>
    <property type="match status" value="1"/>
</dbReference>
<name>A0A0K2GF92_NITMO</name>
<organism evidence="9 10">
    <name type="scientific">Nitrospira moscoviensis</name>
    <dbReference type="NCBI Taxonomy" id="42253"/>
    <lineage>
        <taxon>Bacteria</taxon>
        <taxon>Pseudomonadati</taxon>
        <taxon>Nitrospirota</taxon>
        <taxon>Nitrospiria</taxon>
        <taxon>Nitrospirales</taxon>
        <taxon>Nitrospiraceae</taxon>
        <taxon>Nitrospira</taxon>
    </lineage>
</organism>
<dbReference type="InterPro" id="IPR058031">
    <property type="entry name" value="AAA_lid_NorR"/>
</dbReference>
<feature type="domain" description="Sigma-54 factor interaction" evidence="7">
    <location>
        <begin position="143"/>
        <end position="373"/>
    </location>
</feature>
<feature type="domain" description="Response regulatory" evidence="8">
    <location>
        <begin position="4"/>
        <end position="118"/>
    </location>
</feature>
<dbReference type="PATRIC" id="fig|42253.5.peg.3190"/>
<dbReference type="Pfam" id="PF00158">
    <property type="entry name" value="Sigma54_activat"/>
    <property type="match status" value="1"/>
</dbReference>
<protein>
    <submittedName>
        <fullName evidence="9">Acetoacetate metabolism regulatory protein AtoC</fullName>
    </submittedName>
</protein>
<dbReference type="Gene3D" id="3.40.50.2300">
    <property type="match status" value="1"/>
</dbReference>
<dbReference type="Gene3D" id="1.10.10.60">
    <property type="entry name" value="Homeodomain-like"/>
    <property type="match status" value="1"/>
</dbReference>
<evidence type="ECO:0000313" key="9">
    <source>
        <dbReference type="EMBL" id="ALA59630.1"/>
    </source>
</evidence>
<dbReference type="Gene3D" id="3.40.50.300">
    <property type="entry name" value="P-loop containing nucleotide triphosphate hydrolases"/>
    <property type="match status" value="1"/>
</dbReference>
<dbReference type="InterPro" id="IPR003593">
    <property type="entry name" value="AAA+_ATPase"/>
</dbReference>
<dbReference type="InterPro" id="IPR002078">
    <property type="entry name" value="Sigma_54_int"/>
</dbReference>
<evidence type="ECO:0000259" key="8">
    <source>
        <dbReference type="PROSITE" id="PS50110"/>
    </source>
</evidence>
<dbReference type="InterPro" id="IPR025662">
    <property type="entry name" value="Sigma_54_int_dom_ATP-bd_1"/>
</dbReference>
<evidence type="ECO:0000256" key="4">
    <source>
        <dbReference type="ARBA" id="ARBA00023125"/>
    </source>
</evidence>
<dbReference type="PROSITE" id="PS00676">
    <property type="entry name" value="SIGMA54_INTERACT_2"/>
    <property type="match status" value="1"/>
</dbReference>
<dbReference type="Pfam" id="PF00072">
    <property type="entry name" value="Response_reg"/>
    <property type="match status" value="1"/>
</dbReference>
<dbReference type="PANTHER" id="PTHR32071:SF113">
    <property type="entry name" value="ALGINATE BIOSYNTHESIS TRANSCRIPTIONAL REGULATORY PROTEIN ALGB"/>
    <property type="match status" value="1"/>
</dbReference>
<evidence type="ECO:0000259" key="7">
    <source>
        <dbReference type="PROSITE" id="PS50045"/>
    </source>
</evidence>
<dbReference type="InterPro" id="IPR001789">
    <property type="entry name" value="Sig_transdc_resp-reg_receiver"/>
</dbReference>
<keyword evidence="1" id="KW-0547">Nucleotide-binding</keyword>
<dbReference type="Gene3D" id="1.10.8.60">
    <property type="match status" value="1"/>
</dbReference>
<dbReference type="GO" id="GO:0000160">
    <property type="term" value="P:phosphorelay signal transduction system"/>
    <property type="evidence" value="ECO:0007669"/>
    <property type="project" value="InterPro"/>
</dbReference>
<dbReference type="InterPro" id="IPR027417">
    <property type="entry name" value="P-loop_NTPase"/>
</dbReference>
<dbReference type="SUPFAM" id="SSF52540">
    <property type="entry name" value="P-loop containing nucleoside triphosphate hydrolases"/>
    <property type="match status" value="1"/>
</dbReference>
<dbReference type="PROSITE" id="PS00688">
    <property type="entry name" value="SIGMA54_INTERACT_3"/>
    <property type="match status" value="1"/>
</dbReference>
<dbReference type="PROSITE" id="PS50045">
    <property type="entry name" value="SIGMA54_INTERACT_4"/>
    <property type="match status" value="1"/>
</dbReference>
<feature type="modified residue" description="4-aspartylphosphate" evidence="6">
    <location>
        <position position="53"/>
    </location>
</feature>
<dbReference type="InterPro" id="IPR025944">
    <property type="entry name" value="Sigma_54_int_dom_CS"/>
</dbReference>
<dbReference type="SMART" id="SM00382">
    <property type="entry name" value="AAA"/>
    <property type="match status" value="1"/>
</dbReference>
<keyword evidence="6" id="KW-0597">Phosphoprotein</keyword>
<dbReference type="InterPro" id="IPR025943">
    <property type="entry name" value="Sigma_54_int_dom_ATP-bd_2"/>
</dbReference>
<dbReference type="AlphaFoldDB" id="A0A0K2GF92"/>
<dbReference type="EMBL" id="CP011801">
    <property type="protein sequence ID" value="ALA59630.1"/>
    <property type="molecule type" value="Genomic_DNA"/>
</dbReference>
<evidence type="ECO:0000256" key="1">
    <source>
        <dbReference type="ARBA" id="ARBA00022741"/>
    </source>
</evidence>
<dbReference type="STRING" id="42253.NITMOv2_3235"/>
<sequence length="463" mass="51769">MNATIFVTDDEPAIRSALVKRLSRRQHRVTAFESGDLLAKALDHDVPDLVLLDLKMPGLSGLDALKVCRAKAPFALVIMLTAYGTVQDAVEAMKLGAYDFVIKTVDLDGLEQVLDRALELLTLRRRVTYQAERDLHQYDINHVIADSPAMQGLLAQIREVAQNPKSTVLLLGETGTGKEFVARVLHHNGGRAVGPFIGVNCTAIPRDLFESELFGYERGAFTGAHQRKLGLLDRAEGGTLFLDEIGDLDLGMQAKLLRVLQERTFRRLGGTADIAVDFRLIAATNQDLKKHIAAGLFREDLFFRLNVVALELPPLRQRMEDILPLCMKALLHYGKEFGKDVTDIDPDARALLERYHYPGNIRELQNIIERAMIFCQGRTLTAGHLPRELHDQAKQPATSVTQGAEQRIRVEMELGKHTLGEIEDSIIEETLRLADYNKSLAAKQLGLTRFALDRRLKKISKDE</sequence>
<keyword evidence="2" id="KW-0067">ATP-binding</keyword>
<dbReference type="SUPFAM" id="SSF46689">
    <property type="entry name" value="Homeodomain-like"/>
    <property type="match status" value="1"/>
</dbReference>
<keyword evidence="3" id="KW-0805">Transcription regulation</keyword>
<dbReference type="FunFam" id="3.40.50.300:FF:000006">
    <property type="entry name" value="DNA-binding transcriptional regulator NtrC"/>
    <property type="match status" value="1"/>
</dbReference>
<reference evidence="9 10" key="1">
    <citation type="journal article" date="2015" name="Proc. Natl. Acad. Sci. U.S.A.">
        <title>Expanded metabolic versatility of ubiquitous nitrite-oxidizing bacteria from the genus Nitrospira.</title>
        <authorList>
            <person name="Koch H."/>
            <person name="Lucker S."/>
            <person name="Albertsen M."/>
            <person name="Kitzinger K."/>
            <person name="Herbold C."/>
            <person name="Spieck E."/>
            <person name="Nielsen P.H."/>
            <person name="Wagner M."/>
            <person name="Daims H."/>
        </authorList>
    </citation>
    <scope>NUCLEOTIDE SEQUENCE [LARGE SCALE GENOMIC DNA]</scope>
    <source>
        <strain evidence="9 10">NSP M-1</strain>
    </source>
</reference>
<evidence type="ECO:0000313" key="10">
    <source>
        <dbReference type="Proteomes" id="UP000069205"/>
    </source>
</evidence>
<dbReference type="InterPro" id="IPR009057">
    <property type="entry name" value="Homeodomain-like_sf"/>
</dbReference>
<keyword evidence="4" id="KW-0238">DNA-binding</keyword>
<dbReference type="KEGG" id="nmv:NITMOv2_3235"/>
<evidence type="ECO:0000256" key="5">
    <source>
        <dbReference type="ARBA" id="ARBA00023163"/>
    </source>
</evidence>
<dbReference type="Pfam" id="PF25601">
    <property type="entry name" value="AAA_lid_14"/>
    <property type="match status" value="1"/>
</dbReference>
<dbReference type="InterPro" id="IPR002197">
    <property type="entry name" value="HTH_Fis"/>
</dbReference>
<accession>A0A0K2GF92</accession>
<dbReference type="Pfam" id="PF02954">
    <property type="entry name" value="HTH_8"/>
    <property type="match status" value="1"/>
</dbReference>
<dbReference type="GO" id="GO:0006355">
    <property type="term" value="P:regulation of DNA-templated transcription"/>
    <property type="evidence" value="ECO:0007669"/>
    <property type="project" value="InterPro"/>
</dbReference>
<dbReference type="Proteomes" id="UP000069205">
    <property type="component" value="Chromosome"/>
</dbReference>
<evidence type="ECO:0000256" key="6">
    <source>
        <dbReference type="PROSITE-ProRule" id="PRU00169"/>
    </source>
</evidence>
<dbReference type="InterPro" id="IPR011006">
    <property type="entry name" value="CheY-like_superfamily"/>
</dbReference>
<dbReference type="PROSITE" id="PS00675">
    <property type="entry name" value="SIGMA54_INTERACT_1"/>
    <property type="match status" value="1"/>
</dbReference>
<keyword evidence="10" id="KW-1185">Reference proteome</keyword>
<dbReference type="GO" id="GO:0043565">
    <property type="term" value="F:sequence-specific DNA binding"/>
    <property type="evidence" value="ECO:0007669"/>
    <property type="project" value="InterPro"/>
</dbReference>
<proteinExistence type="predicted"/>
<dbReference type="SUPFAM" id="SSF52172">
    <property type="entry name" value="CheY-like"/>
    <property type="match status" value="1"/>
</dbReference>
<evidence type="ECO:0000256" key="3">
    <source>
        <dbReference type="ARBA" id="ARBA00023015"/>
    </source>
</evidence>
<dbReference type="OrthoDB" id="9803970at2"/>
<evidence type="ECO:0000256" key="2">
    <source>
        <dbReference type="ARBA" id="ARBA00022840"/>
    </source>
</evidence>
<dbReference type="SMART" id="SM00448">
    <property type="entry name" value="REC"/>
    <property type="match status" value="1"/>
</dbReference>
<dbReference type="GO" id="GO:0005524">
    <property type="term" value="F:ATP binding"/>
    <property type="evidence" value="ECO:0007669"/>
    <property type="project" value="UniProtKB-KW"/>
</dbReference>
<keyword evidence="5" id="KW-0804">Transcription</keyword>
<dbReference type="PRINTS" id="PR01590">
    <property type="entry name" value="HTHFIS"/>
</dbReference>
<dbReference type="RefSeq" id="WP_053380608.1">
    <property type="nucleotide sequence ID" value="NZ_CP011801.1"/>
</dbReference>